<gene>
    <name evidence="1" type="ORF">SCHPADRAFT_481191</name>
</gene>
<dbReference type="AlphaFoldDB" id="A0A0H2S2K8"/>
<evidence type="ECO:0000313" key="2">
    <source>
        <dbReference type="Proteomes" id="UP000053477"/>
    </source>
</evidence>
<name>A0A0H2S2K8_9AGAM</name>
<evidence type="ECO:0000313" key="1">
    <source>
        <dbReference type="EMBL" id="KLO11246.1"/>
    </source>
</evidence>
<dbReference type="Proteomes" id="UP000053477">
    <property type="component" value="Unassembled WGS sequence"/>
</dbReference>
<reference evidence="1 2" key="1">
    <citation type="submission" date="2015-04" db="EMBL/GenBank/DDBJ databases">
        <title>Complete genome sequence of Schizopora paradoxa KUC8140, a cosmopolitan wood degrader in East Asia.</title>
        <authorList>
            <consortium name="DOE Joint Genome Institute"/>
            <person name="Min B."/>
            <person name="Park H."/>
            <person name="Jang Y."/>
            <person name="Kim J.-J."/>
            <person name="Kim K.H."/>
            <person name="Pangilinan J."/>
            <person name="Lipzen A."/>
            <person name="Riley R."/>
            <person name="Grigoriev I.V."/>
            <person name="Spatafora J.W."/>
            <person name="Choi I.-G."/>
        </authorList>
    </citation>
    <scope>NUCLEOTIDE SEQUENCE [LARGE SCALE GENOMIC DNA]</scope>
    <source>
        <strain evidence="1 2">KUC8140</strain>
    </source>
</reference>
<dbReference type="OrthoDB" id="3365698at2759"/>
<proteinExistence type="predicted"/>
<accession>A0A0H2S2K8</accession>
<dbReference type="EMBL" id="KQ086005">
    <property type="protein sequence ID" value="KLO11246.1"/>
    <property type="molecule type" value="Genomic_DNA"/>
</dbReference>
<protein>
    <submittedName>
        <fullName evidence="1">Uncharacterized protein</fullName>
    </submittedName>
</protein>
<sequence>MRLPDDVLAEVFGHTCVSRLEIVSTYPPIISRDLPQCTLQLVCKAWRSVILSRPRLWSVICLGGVFEASTAAVFTHQARLLELWLSRSKSYPLEIVLFFVHAPEDGDEDVVMAEALVIGKILSVAGRWRSLSAQCHGRVMHQLGEVRPQISVLILRLDSVASESGIEYSILRESAL</sequence>
<dbReference type="InParanoid" id="A0A0H2S2K8"/>
<dbReference type="Gene3D" id="1.20.1280.50">
    <property type="match status" value="1"/>
</dbReference>
<keyword evidence="2" id="KW-1185">Reference proteome</keyword>
<dbReference type="InterPro" id="IPR036047">
    <property type="entry name" value="F-box-like_dom_sf"/>
</dbReference>
<dbReference type="SUPFAM" id="SSF81383">
    <property type="entry name" value="F-box domain"/>
    <property type="match status" value="1"/>
</dbReference>
<organism evidence="1 2">
    <name type="scientific">Schizopora paradoxa</name>
    <dbReference type="NCBI Taxonomy" id="27342"/>
    <lineage>
        <taxon>Eukaryota</taxon>
        <taxon>Fungi</taxon>
        <taxon>Dikarya</taxon>
        <taxon>Basidiomycota</taxon>
        <taxon>Agaricomycotina</taxon>
        <taxon>Agaricomycetes</taxon>
        <taxon>Hymenochaetales</taxon>
        <taxon>Schizoporaceae</taxon>
        <taxon>Schizopora</taxon>
    </lineage>
</organism>